<dbReference type="Proteomes" id="UP000031327">
    <property type="component" value="Unassembled WGS sequence"/>
</dbReference>
<dbReference type="GO" id="GO:0043565">
    <property type="term" value="F:sequence-specific DNA binding"/>
    <property type="evidence" value="ECO:0007669"/>
    <property type="project" value="InterPro"/>
</dbReference>
<keyword evidence="3" id="KW-0804">Transcription</keyword>
<evidence type="ECO:0000313" key="6">
    <source>
        <dbReference type="Proteomes" id="UP000031327"/>
    </source>
</evidence>
<dbReference type="PRINTS" id="PR00032">
    <property type="entry name" value="HTHARAC"/>
</dbReference>
<dbReference type="Gene3D" id="1.10.10.60">
    <property type="entry name" value="Homeodomain-like"/>
    <property type="match status" value="2"/>
</dbReference>
<dbReference type="PANTHER" id="PTHR47893:SF1">
    <property type="entry name" value="REGULATORY PROTEIN PCHR"/>
    <property type="match status" value="1"/>
</dbReference>
<reference evidence="5 6" key="1">
    <citation type="submission" date="2014-12" db="EMBL/GenBank/DDBJ databases">
        <title>Draft Genome Sequence of Pseudoalteromonas luteoviolacea HI1.</title>
        <authorList>
            <person name="Asahina A.Y."/>
            <person name="Hadfield M.G."/>
        </authorList>
    </citation>
    <scope>NUCLEOTIDE SEQUENCE [LARGE SCALE GENOMIC DNA]</scope>
    <source>
        <strain evidence="5 6">HI1</strain>
    </source>
</reference>
<dbReference type="OrthoDB" id="6397815at2"/>
<dbReference type="InterPro" id="IPR018062">
    <property type="entry name" value="HTH_AraC-typ_CS"/>
</dbReference>
<sequence length="328" mass="36753">MHTEQVENSAFSISEWTLQSQKVLESGIRWSQDSDYCIAVPEKLGKGASFGLNYNDDSALQINELNFNQQTKFTADSTQLCGAFFVLEGRVSITTPATGTVMIPKDHLCLFFIEPSACTFEYSAGKNKVMSFTMSHGLMSSLIAQYQSANFVSSLIEKHFICLPINAAIKNMLNQVYDCQLPAKSMKLLVQAKMMELMTELLEYNQTYHNSLATIKATDLKALYQATKYLETNMQSPPSIVELAKIVGVNDYKLKQQFKTVFGSAPFAYLTELRLNRAASLLARTDLPVMQVAQEVGYNHAGHFAKNFKLKFGRTPKAYKTWISSKNT</sequence>
<dbReference type="SMART" id="SM00342">
    <property type="entry name" value="HTH_ARAC"/>
    <property type="match status" value="1"/>
</dbReference>
<comment type="caution">
    <text evidence="5">The sequence shown here is derived from an EMBL/GenBank/DDBJ whole genome shotgun (WGS) entry which is preliminary data.</text>
</comment>
<organism evidence="5 6">
    <name type="scientific">Pseudoalteromonas luteoviolacea</name>
    <dbReference type="NCBI Taxonomy" id="43657"/>
    <lineage>
        <taxon>Bacteria</taxon>
        <taxon>Pseudomonadati</taxon>
        <taxon>Pseudomonadota</taxon>
        <taxon>Gammaproteobacteria</taxon>
        <taxon>Alteromonadales</taxon>
        <taxon>Pseudoalteromonadaceae</taxon>
        <taxon>Pseudoalteromonas</taxon>
    </lineage>
</organism>
<dbReference type="InterPro" id="IPR020449">
    <property type="entry name" value="Tscrpt_reg_AraC-type_HTH"/>
</dbReference>
<dbReference type="PANTHER" id="PTHR47893">
    <property type="entry name" value="REGULATORY PROTEIN PCHR"/>
    <property type="match status" value="1"/>
</dbReference>
<evidence type="ECO:0000256" key="2">
    <source>
        <dbReference type="ARBA" id="ARBA00023125"/>
    </source>
</evidence>
<dbReference type="SUPFAM" id="SSF46689">
    <property type="entry name" value="Homeodomain-like"/>
    <property type="match status" value="2"/>
</dbReference>
<keyword evidence="1" id="KW-0805">Transcription regulation</keyword>
<dbReference type="EMBL" id="JWIC01000007">
    <property type="protein sequence ID" value="KID56223.1"/>
    <property type="molecule type" value="Genomic_DNA"/>
</dbReference>
<evidence type="ECO:0000259" key="4">
    <source>
        <dbReference type="PROSITE" id="PS01124"/>
    </source>
</evidence>
<evidence type="ECO:0000256" key="1">
    <source>
        <dbReference type="ARBA" id="ARBA00023015"/>
    </source>
</evidence>
<protein>
    <recommendedName>
        <fullName evidence="4">HTH araC/xylS-type domain-containing protein</fullName>
    </recommendedName>
</protein>
<dbReference type="GO" id="GO:0003700">
    <property type="term" value="F:DNA-binding transcription factor activity"/>
    <property type="evidence" value="ECO:0007669"/>
    <property type="project" value="InterPro"/>
</dbReference>
<dbReference type="InterPro" id="IPR053142">
    <property type="entry name" value="PchR_regulatory_protein"/>
</dbReference>
<dbReference type="InterPro" id="IPR009057">
    <property type="entry name" value="Homeodomain-like_sf"/>
</dbReference>
<dbReference type="InterPro" id="IPR018060">
    <property type="entry name" value="HTH_AraC"/>
</dbReference>
<dbReference type="PROSITE" id="PS00041">
    <property type="entry name" value="HTH_ARAC_FAMILY_1"/>
    <property type="match status" value="1"/>
</dbReference>
<dbReference type="PROSITE" id="PS01124">
    <property type="entry name" value="HTH_ARAC_FAMILY_2"/>
    <property type="match status" value="1"/>
</dbReference>
<accession>A0A0C1MNV9</accession>
<feature type="domain" description="HTH araC/xylS-type" evidence="4">
    <location>
        <begin position="224"/>
        <end position="322"/>
    </location>
</feature>
<name>A0A0C1MNV9_9GAMM</name>
<keyword evidence="2" id="KW-0238">DNA-binding</keyword>
<proteinExistence type="predicted"/>
<evidence type="ECO:0000313" key="5">
    <source>
        <dbReference type="EMBL" id="KID56223.1"/>
    </source>
</evidence>
<gene>
    <name evidence="5" type="ORF">JF50_18315</name>
</gene>
<evidence type="ECO:0000256" key="3">
    <source>
        <dbReference type="ARBA" id="ARBA00023163"/>
    </source>
</evidence>
<dbReference type="Pfam" id="PF12833">
    <property type="entry name" value="HTH_18"/>
    <property type="match status" value="1"/>
</dbReference>
<dbReference type="AlphaFoldDB" id="A0A0C1MNV9"/>
<dbReference type="RefSeq" id="WP_039610796.1">
    <property type="nucleotide sequence ID" value="NZ_JWIC01000007.1"/>
</dbReference>